<feature type="region of interest" description="Disordered" evidence="1">
    <location>
        <begin position="141"/>
        <end position="228"/>
    </location>
</feature>
<protein>
    <submittedName>
        <fullName evidence="3">Uncharacterized protein</fullName>
    </submittedName>
</protein>
<dbReference type="OrthoDB" id="2413248at2759"/>
<gene>
    <name evidence="3" type="ORF">DFQ27_004307</name>
</gene>
<dbReference type="AlphaFoldDB" id="A0A9P6QHU4"/>
<proteinExistence type="predicted"/>
<evidence type="ECO:0000313" key="4">
    <source>
        <dbReference type="Proteomes" id="UP000807716"/>
    </source>
</evidence>
<keyword evidence="2" id="KW-0812">Transmembrane</keyword>
<dbReference type="CDD" id="cd12087">
    <property type="entry name" value="TM_EGFR-like"/>
    <property type="match status" value="1"/>
</dbReference>
<feature type="region of interest" description="Disordered" evidence="1">
    <location>
        <begin position="81"/>
        <end position="108"/>
    </location>
</feature>
<evidence type="ECO:0000256" key="1">
    <source>
        <dbReference type="SAM" id="MobiDB-lite"/>
    </source>
</evidence>
<keyword evidence="2" id="KW-0472">Membrane</keyword>
<organism evidence="3 4">
    <name type="scientific">Actinomortierella ambigua</name>
    <dbReference type="NCBI Taxonomy" id="1343610"/>
    <lineage>
        <taxon>Eukaryota</taxon>
        <taxon>Fungi</taxon>
        <taxon>Fungi incertae sedis</taxon>
        <taxon>Mucoromycota</taxon>
        <taxon>Mortierellomycotina</taxon>
        <taxon>Mortierellomycetes</taxon>
        <taxon>Mortierellales</taxon>
        <taxon>Mortierellaceae</taxon>
        <taxon>Actinomortierella</taxon>
    </lineage>
</organism>
<reference evidence="3" key="1">
    <citation type="journal article" date="2020" name="Fungal Divers.">
        <title>Resolving the Mortierellaceae phylogeny through synthesis of multi-gene phylogenetics and phylogenomics.</title>
        <authorList>
            <person name="Vandepol N."/>
            <person name="Liber J."/>
            <person name="Desiro A."/>
            <person name="Na H."/>
            <person name="Kennedy M."/>
            <person name="Barry K."/>
            <person name="Grigoriev I.V."/>
            <person name="Miller A.N."/>
            <person name="O'Donnell K."/>
            <person name="Stajich J.E."/>
            <person name="Bonito G."/>
        </authorList>
    </citation>
    <scope>NUCLEOTIDE SEQUENCE</scope>
    <source>
        <strain evidence="3">BC1065</strain>
    </source>
</reference>
<feature type="compositionally biased region" description="Pro residues" evidence="1">
    <location>
        <begin position="89"/>
        <end position="104"/>
    </location>
</feature>
<dbReference type="EMBL" id="JAAAJB010000030">
    <property type="protein sequence ID" value="KAG0269245.1"/>
    <property type="molecule type" value="Genomic_DNA"/>
</dbReference>
<feature type="transmembrane region" description="Helical" evidence="2">
    <location>
        <begin position="109"/>
        <end position="132"/>
    </location>
</feature>
<feature type="compositionally biased region" description="Polar residues" evidence="1">
    <location>
        <begin position="203"/>
        <end position="212"/>
    </location>
</feature>
<evidence type="ECO:0000256" key="2">
    <source>
        <dbReference type="SAM" id="Phobius"/>
    </source>
</evidence>
<keyword evidence="2" id="KW-1133">Transmembrane helix</keyword>
<keyword evidence="4" id="KW-1185">Reference proteome</keyword>
<dbReference type="Proteomes" id="UP000807716">
    <property type="component" value="Unassembled WGS sequence"/>
</dbReference>
<comment type="caution">
    <text evidence="3">The sequence shown here is derived from an EMBL/GenBank/DDBJ whole genome shotgun (WGS) entry which is preliminary data.</text>
</comment>
<sequence length="228" mass="24433">MEGTGYILDKAPDGTAAIYSMTPSESLVLKRVPISNAMAPPFSAVMTATALNKRIVTYTPSNNGTPSMNLFDTVTGTWSGPGLIKIESSPPPSPSPSPSPPPPKSESKLPIGAIIGGVLGGLAVIALVIFGIRRHRRGYHQADVEPQPESFSDEPDNVDEAVNFDKSHHTDDKTVYADKTNSADESIDIYKSISFEAHDHQENAPQSDTSHYSDFHTYPSPVNPQATS</sequence>
<accession>A0A9P6QHU4</accession>
<evidence type="ECO:0000313" key="3">
    <source>
        <dbReference type="EMBL" id="KAG0269245.1"/>
    </source>
</evidence>
<feature type="compositionally biased region" description="Basic and acidic residues" evidence="1">
    <location>
        <begin position="163"/>
        <end position="176"/>
    </location>
</feature>
<name>A0A9P6QHU4_9FUNG</name>